<feature type="domain" description="RRM" evidence="2">
    <location>
        <begin position="2"/>
        <end position="50"/>
    </location>
</feature>
<dbReference type="InterPro" id="IPR035979">
    <property type="entry name" value="RBD_domain_sf"/>
</dbReference>
<sequence length="50" mass="5907">MARVFVERLPEDVRERDLSDKFDRFGRIASVRIKFPARPPPFAFIVRSNT</sequence>
<dbReference type="EMBL" id="CAKLBY020000086">
    <property type="protein sequence ID" value="CAK7925148.1"/>
    <property type="molecule type" value="Genomic_DNA"/>
</dbReference>
<name>A0AAV1TTN0_9STRA</name>
<comment type="caution">
    <text evidence="3">The sequence shown here is derived from an EMBL/GenBank/DDBJ whole genome shotgun (WGS) entry which is preliminary data.</text>
</comment>
<gene>
    <name evidence="3" type="ORF">PM001_LOCUS10298</name>
</gene>
<dbReference type="InterPro" id="IPR012677">
    <property type="entry name" value="Nucleotide-bd_a/b_plait_sf"/>
</dbReference>
<reference evidence="3" key="1">
    <citation type="submission" date="2024-01" db="EMBL/GenBank/DDBJ databases">
        <authorList>
            <person name="Webb A."/>
        </authorList>
    </citation>
    <scope>NUCLEOTIDE SEQUENCE</scope>
    <source>
        <strain evidence="3">Pm1</strain>
    </source>
</reference>
<dbReference type="PROSITE" id="PS50102">
    <property type="entry name" value="RRM"/>
    <property type="match status" value="1"/>
</dbReference>
<dbReference type="Gene3D" id="3.30.70.330">
    <property type="match status" value="1"/>
</dbReference>
<proteinExistence type="predicted"/>
<dbReference type="Pfam" id="PF00076">
    <property type="entry name" value="RRM_1"/>
    <property type="match status" value="1"/>
</dbReference>
<accession>A0AAV1TTN0</accession>
<evidence type="ECO:0000313" key="4">
    <source>
        <dbReference type="Proteomes" id="UP001162060"/>
    </source>
</evidence>
<keyword evidence="1" id="KW-0694">RNA-binding</keyword>
<dbReference type="GO" id="GO:0003723">
    <property type="term" value="F:RNA binding"/>
    <property type="evidence" value="ECO:0007669"/>
    <property type="project" value="UniProtKB-UniRule"/>
</dbReference>
<organism evidence="3 4">
    <name type="scientific">Peronospora matthiolae</name>
    <dbReference type="NCBI Taxonomy" id="2874970"/>
    <lineage>
        <taxon>Eukaryota</taxon>
        <taxon>Sar</taxon>
        <taxon>Stramenopiles</taxon>
        <taxon>Oomycota</taxon>
        <taxon>Peronosporomycetes</taxon>
        <taxon>Peronosporales</taxon>
        <taxon>Peronosporaceae</taxon>
        <taxon>Peronospora</taxon>
    </lineage>
</organism>
<dbReference type="InterPro" id="IPR000504">
    <property type="entry name" value="RRM_dom"/>
</dbReference>
<evidence type="ECO:0000256" key="1">
    <source>
        <dbReference type="PROSITE-ProRule" id="PRU00176"/>
    </source>
</evidence>
<protein>
    <recommendedName>
        <fullName evidence="2">RRM domain-containing protein</fullName>
    </recommendedName>
</protein>
<dbReference type="SUPFAM" id="SSF54928">
    <property type="entry name" value="RNA-binding domain, RBD"/>
    <property type="match status" value="1"/>
</dbReference>
<evidence type="ECO:0000259" key="2">
    <source>
        <dbReference type="PROSITE" id="PS50102"/>
    </source>
</evidence>
<dbReference type="Proteomes" id="UP001162060">
    <property type="component" value="Unassembled WGS sequence"/>
</dbReference>
<dbReference type="AlphaFoldDB" id="A0AAV1TTN0"/>
<evidence type="ECO:0000313" key="3">
    <source>
        <dbReference type="EMBL" id="CAK7925148.1"/>
    </source>
</evidence>